<sequence>MKMKLLPTDTYILIQNLFKESFYKIFSYYNDEKIDFLFTLNAQLPMALFSLWGEIIGQITDIYNTY</sequence>
<organism evidence="1 2">
    <name type="scientific">Dermatophagoides pteronyssinus</name>
    <name type="common">European house dust mite</name>
    <dbReference type="NCBI Taxonomy" id="6956"/>
    <lineage>
        <taxon>Eukaryota</taxon>
        <taxon>Metazoa</taxon>
        <taxon>Ecdysozoa</taxon>
        <taxon>Arthropoda</taxon>
        <taxon>Chelicerata</taxon>
        <taxon>Arachnida</taxon>
        <taxon>Acari</taxon>
        <taxon>Acariformes</taxon>
        <taxon>Sarcoptiformes</taxon>
        <taxon>Astigmata</taxon>
        <taxon>Psoroptidia</taxon>
        <taxon>Analgoidea</taxon>
        <taxon>Pyroglyphidae</taxon>
        <taxon>Dermatophagoidinae</taxon>
        <taxon>Dermatophagoides</taxon>
    </lineage>
</organism>
<name>A0ABQ8IUM7_DERPT</name>
<evidence type="ECO:0000313" key="2">
    <source>
        <dbReference type="Proteomes" id="UP000887458"/>
    </source>
</evidence>
<keyword evidence="2" id="KW-1185">Reference proteome</keyword>
<proteinExistence type="predicted"/>
<evidence type="ECO:0000313" key="1">
    <source>
        <dbReference type="EMBL" id="KAH9414005.1"/>
    </source>
</evidence>
<reference evidence="1 2" key="2">
    <citation type="journal article" date="2022" name="Mol. Biol. Evol.">
        <title>Comparative Genomics Reveals Insights into the Divergent Evolution of Astigmatic Mites and Household Pest Adaptations.</title>
        <authorList>
            <person name="Xiong Q."/>
            <person name="Wan A.T."/>
            <person name="Liu X."/>
            <person name="Fung C.S."/>
            <person name="Xiao X."/>
            <person name="Malainual N."/>
            <person name="Hou J."/>
            <person name="Wang L."/>
            <person name="Wang M."/>
            <person name="Yang K.Y."/>
            <person name="Cui Y."/>
            <person name="Leung E.L."/>
            <person name="Nong W."/>
            <person name="Shin S.K."/>
            <person name="Au S.W."/>
            <person name="Jeong K.Y."/>
            <person name="Chew F.T."/>
            <person name="Hui J.H."/>
            <person name="Leung T.F."/>
            <person name="Tungtrongchitr A."/>
            <person name="Zhong N."/>
            <person name="Liu Z."/>
            <person name="Tsui S.K."/>
        </authorList>
    </citation>
    <scope>NUCLEOTIDE SEQUENCE [LARGE SCALE GENOMIC DNA]</scope>
    <source>
        <strain evidence="1">Derp</strain>
    </source>
</reference>
<dbReference type="EMBL" id="NJHN03000115">
    <property type="protein sequence ID" value="KAH9414005.1"/>
    <property type="molecule type" value="Genomic_DNA"/>
</dbReference>
<gene>
    <name evidence="1" type="ORF">DERP_012385</name>
</gene>
<comment type="caution">
    <text evidence="1">The sequence shown here is derived from an EMBL/GenBank/DDBJ whole genome shotgun (WGS) entry which is preliminary data.</text>
</comment>
<accession>A0ABQ8IUM7</accession>
<dbReference type="Proteomes" id="UP000887458">
    <property type="component" value="Unassembled WGS sequence"/>
</dbReference>
<protein>
    <submittedName>
        <fullName evidence="1">Uncharacterized protein</fullName>
    </submittedName>
</protein>
<reference evidence="1 2" key="1">
    <citation type="journal article" date="2018" name="J. Allergy Clin. Immunol.">
        <title>High-quality assembly of Dermatophagoides pteronyssinus genome and transcriptome reveals a wide range of novel allergens.</title>
        <authorList>
            <person name="Liu X.Y."/>
            <person name="Yang K.Y."/>
            <person name="Wang M.Q."/>
            <person name="Kwok J.S."/>
            <person name="Zeng X."/>
            <person name="Yang Z."/>
            <person name="Xiao X.J."/>
            <person name="Lau C.P."/>
            <person name="Li Y."/>
            <person name="Huang Z.M."/>
            <person name="Ba J.G."/>
            <person name="Yim A.K."/>
            <person name="Ouyang C.Y."/>
            <person name="Ngai S.M."/>
            <person name="Chan T.F."/>
            <person name="Leung E.L."/>
            <person name="Liu L."/>
            <person name="Liu Z.G."/>
            <person name="Tsui S.K."/>
        </authorList>
    </citation>
    <scope>NUCLEOTIDE SEQUENCE [LARGE SCALE GENOMIC DNA]</scope>
    <source>
        <strain evidence="1">Derp</strain>
    </source>
</reference>